<protein>
    <submittedName>
        <fullName evidence="3">Uncharacterized protein</fullName>
    </submittedName>
</protein>
<reference evidence="3 4" key="1">
    <citation type="journal article" date="2014" name="Genome Announc.">
        <title>Complete Genome Sequence of the Model Rhizosphere Strain Azospirillum brasilense Az39, Successfully Applied in Agriculture.</title>
        <authorList>
            <person name="Rivera D."/>
            <person name="Revale S."/>
            <person name="Molina R."/>
            <person name="Gualpa J."/>
            <person name="Puente M."/>
            <person name="Maroniche G."/>
            <person name="Paris G."/>
            <person name="Baker D."/>
            <person name="Clavijo B."/>
            <person name="McLay K."/>
            <person name="Spaepen S."/>
            <person name="Perticari A."/>
            <person name="Vazquez M."/>
            <person name="Wisniewski-Dye F."/>
            <person name="Watkins C."/>
            <person name="Martinez-Abarca F."/>
            <person name="Vanderleyden J."/>
            <person name="Cassan F."/>
        </authorList>
    </citation>
    <scope>NUCLEOTIDE SEQUENCE [LARGE SCALE GENOMIC DNA]</scope>
    <source>
        <strain evidence="3 4">Az39</strain>
        <plasmid evidence="3">AbAZ39_p1</plasmid>
    </source>
</reference>
<name>A0A060DKV4_9PROT</name>
<organism evidence="3 4">
    <name type="scientific">Azospirillum argentinense</name>
    <dbReference type="NCBI Taxonomy" id="2970906"/>
    <lineage>
        <taxon>Bacteria</taxon>
        <taxon>Pseudomonadati</taxon>
        <taxon>Pseudomonadota</taxon>
        <taxon>Alphaproteobacteria</taxon>
        <taxon>Rhodospirillales</taxon>
        <taxon>Azospirillaceae</taxon>
        <taxon>Azospirillum</taxon>
    </lineage>
</organism>
<dbReference type="EMBL" id="CP007794">
    <property type="protein sequence ID" value="AIB13562.1"/>
    <property type="molecule type" value="Genomic_DNA"/>
</dbReference>
<keyword evidence="2" id="KW-0732">Signal</keyword>
<feature type="signal peptide" evidence="2">
    <location>
        <begin position="1"/>
        <end position="22"/>
    </location>
</feature>
<accession>A0A060DKV4</accession>
<proteinExistence type="predicted"/>
<keyword evidence="1" id="KW-0812">Transmembrane</keyword>
<keyword evidence="1" id="KW-0472">Membrane</keyword>
<evidence type="ECO:0000256" key="2">
    <source>
        <dbReference type="SAM" id="SignalP"/>
    </source>
</evidence>
<evidence type="ECO:0000313" key="4">
    <source>
        <dbReference type="Proteomes" id="UP000027186"/>
    </source>
</evidence>
<dbReference type="Proteomes" id="UP000027186">
    <property type="component" value="Plasmid AbAZ39_p1"/>
</dbReference>
<dbReference type="RefSeq" id="WP_040134003.1">
    <property type="nucleotide sequence ID" value="NZ_CP007794.1"/>
</dbReference>
<keyword evidence="1" id="KW-1133">Transmembrane helix</keyword>
<dbReference type="AlphaFoldDB" id="A0A060DKV4"/>
<keyword evidence="3" id="KW-0614">Plasmid</keyword>
<gene>
    <name evidence="3" type="ORF">ABAZ39_16600</name>
</gene>
<evidence type="ECO:0000313" key="3">
    <source>
        <dbReference type="EMBL" id="AIB13562.1"/>
    </source>
</evidence>
<sequence>MPTLRLIVYVLAGALTAGAALAASDPPAPDQLVVSLDRLADLLEQGGPAVYALLGVLALAFLATLGAFVIVIMAGFQNLPRVARPVADAFATIRGGPTQREEALRRENTALRAEVETLTGKVSVLEHADEEHRRIVGVLLDRLEAANIDVAAVRAIYRAKPDAVPA</sequence>
<dbReference type="KEGG" id="abq:ABAZ39_16600"/>
<feature type="transmembrane region" description="Helical" evidence="1">
    <location>
        <begin position="49"/>
        <end position="76"/>
    </location>
</feature>
<evidence type="ECO:0000256" key="1">
    <source>
        <dbReference type="SAM" id="Phobius"/>
    </source>
</evidence>
<geneLocation type="plasmid" evidence="3 4">
    <name>AbAZ39_p1</name>
</geneLocation>
<feature type="chain" id="PRO_5001582738" evidence="2">
    <location>
        <begin position="23"/>
        <end position="166"/>
    </location>
</feature>